<protein>
    <recommendedName>
        <fullName evidence="3">C-type lysozyme inhibitor domain-containing protein</fullName>
    </recommendedName>
</protein>
<dbReference type="RefSeq" id="WP_094847462.1">
    <property type="nucleotide sequence ID" value="NZ_NEVJ01000003.1"/>
</dbReference>
<sequence length="107" mass="12031">MFVAAQAPEAPVYLECIVDRPNRKYPFKVTIDEQHQFVTFEDSGSNFVYRLPATFSASTVSFIYERYGSGPAYQISRVDLSVKETFAAVGQTSPGKCSMQKVEKRAF</sequence>
<comment type="caution">
    <text evidence="1">The sequence shown here is derived from an EMBL/GenBank/DDBJ whole genome shotgun (WGS) entry which is preliminary data.</text>
</comment>
<dbReference type="OrthoDB" id="9833541at2"/>
<reference evidence="1" key="1">
    <citation type="submission" date="2017-05" db="EMBL/GenBank/DDBJ databases">
        <title>Complete and WGS of Bordetella genogroups.</title>
        <authorList>
            <person name="Spilker T."/>
            <person name="Lipuma J."/>
        </authorList>
    </citation>
    <scope>NUCLEOTIDE SEQUENCE</scope>
    <source>
        <strain evidence="1">AU21707</strain>
    </source>
</reference>
<gene>
    <name evidence="1" type="ORF">CAL26_13850</name>
</gene>
<evidence type="ECO:0000313" key="1">
    <source>
        <dbReference type="EMBL" id="OZI18776.1"/>
    </source>
</evidence>
<dbReference type="EMBL" id="NEVJ01000003">
    <property type="protein sequence ID" value="OZI18776.1"/>
    <property type="molecule type" value="Genomic_DNA"/>
</dbReference>
<evidence type="ECO:0000313" key="2">
    <source>
        <dbReference type="Proteomes" id="UP000216857"/>
    </source>
</evidence>
<evidence type="ECO:0008006" key="3">
    <source>
        <dbReference type="Google" id="ProtNLM"/>
    </source>
</evidence>
<proteinExistence type="predicted"/>
<keyword evidence="2" id="KW-1185">Reference proteome</keyword>
<dbReference type="AlphaFoldDB" id="A0A261R1A6"/>
<accession>A0A261R1A6</accession>
<organism evidence="1 2">
    <name type="scientific">Bordetella genomosp. 9</name>
    <dbReference type="NCBI Taxonomy" id="1416803"/>
    <lineage>
        <taxon>Bacteria</taxon>
        <taxon>Pseudomonadati</taxon>
        <taxon>Pseudomonadota</taxon>
        <taxon>Betaproteobacteria</taxon>
        <taxon>Burkholderiales</taxon>
        <taxon>Alcaligenaceae</taxon>
        <taxon>Bordetella</taxon>
    </lineage>
</organism>
<name>A0A261R1A6_9BORD</name>
<dbReference type="Proteomes" id="UP000216857">
    <property type="component" value="Unassembled WGS sequence"/>
</dbReference>